<dbReference type="AlphaFoldDB" id="A0A3L6P5J2"/>
<protein>
    <submittedName>
        <fullName evidence="1">Uncharacterized protein</fullName>
    </submittedName>
</protein>
<name>A0A3L6P5J2_FUSOX</name>
<gene>
    <name evidence="1" type="ORF">BFJ65_g534</name>
</gene>
<proteinExistence type="predicted"/>
<reference evidence="1" key="1">
    <citation type="journal article" date="2018" name="Sci. Rep.">
        <title>Characterisation of pathogen-specific regions and novel effector candidates in Fusarium oxysporum f. sp. cepae.</title>
        <authorList>
            <person name="Armitage A.D."/>
            <person name="Taylor A."/>
            <person name="Sobczyk M.K."/>
            <person name="Baxter L."/>
            <person name="Greenfield B.P."/>
            <person name="Bates H.J."/>
            <person name="Wilson F."/>
            <person name="Jackson A.C."/>
            <person name="Ott S."/>
            <person name="Harrison R.J."/>
            <person name="Clarkson J.P."/>
        </authorList>
    </citation>
    <scope>NUCLEOTIDE SEQUENCE [LARGE SCALE GENOMIC DNA]</scope>
    <source>
        <strain evidence="1">FoC_Fus2</strain>
    </source>
</reference>
<organism evidence="1">
    <name type="scientific">Fusarium oxysporum f. sp. cepae</name>
    <dbReference type="NCBI Taxonomy" id="396571"/>
    <lineage>
        <taxon>Eukaryota</taxon>
        <taxon>Fungi</taxon>
        <taxon>Dikarya</taxon>
        <taxon>Ascomycota</taxon>
        <taxon>Pezizomycotina</taxon>
        <taxon>Sordariomycetes</taxon>
        <taxon>Hypocreomycetidae</taxon>
        <taxon>Hypocreales</taxon>
        <taxon>Nectriaceae</taxon>
        <taxon>Fusarium</taxon>
        <taxon>Fusarium oxysporum species complex</taxon>
    </lineage>
</organism>
<dbReference type="Proteomes" id="UP000270866">
    <property type="component" value="Chromosome 1"/>
</dbReference>
<accession>A0A3L6P5J2</accession>
<comment type="caution">
    <text evidence="1">The sequence shown here is derived from an EMBL/GenBank/DDBJ whole genome shotgun (WGS) entry which is preliminary data.</text>
</comment>
<sequence>MRPVGENSERDFPWVEIVLQSNKAGELLIRVDDESCSASVEDWDYSLSLSLLSGTDSLNTWTLALKLD</sequence>
<evidence type="ECO:0000313" key="1">
    <source>
        <dbReference type="EMBL" id="RKK28591.1"/>
    </source>
</evidence>
<dbReference type="EMBL" id="MRCU01000001">
    <property type="protein sequence ID" value="RKK28591.1"/>
    <property type="molecule type" value="Genomic_DNA"/>
</dbReference>